<evidence type="ECO:0000313" key="4">
    <source>
        <dbReference type="EMBL" id="OBS77666.1"/>
    </source>
</evidence>
<evidence type="ECO:0000256" key="2">
    <source>
        <dbReference type="ARBA" id="ARBA00023157"/>
    </source>
</evidence>
<keyword evidence="2" id="KW-1015">Disulfide bond</keyword>
<evidence type="ECO:0000313" key="5">
    <source>
        <dbReference type="Proteomes" id="UP000092124"/>
    </source>
</evidence>
<dbReference type="InterPro" id="IPR050111">
    <property type="entry name" value="C-type_lectin/snaclec_domain"/>
</dbReference>
<dbReference type="EMBL" id="LZPO01028410">
    <property type="protein sequence ID" value="OBS77666.1"/>
    <property type="molecule type" value="Genomic_DNA"/>
</dbReference>
<dbReference type="Pfam" id="PF00059">
    <property type="entry name" value="Lectin_C"/>
    <property type="match status" value="1"/>
</dbReference>
<dbReference type="CDD" id="cd00037">
    <property type="entry name" value="CLECT"/>
    <property type="match status" value="1"/>
</dbReference>
<keyword evidence="1" id="KW-0430">Lectin</keyword>
<dbReference type="InterPro" id="IPR001304">
    <property type="entry name" value="C-type_lectin-like"/>
</dbReference>
<dbReference type="PANTHER" id="PTHR22803">
    <property type="entry name" value="MANNOSE, PHOSPHOLIPASE, LECTIN RECEPTOR RELATED"/>
    <property type="match status" value="1"/>
</dbReference>
<keyword evidence="5" id="KW-1185">Reference proteome</keyword>
<evidence type="ECO:0000259" key="3">
    <source>
        <dbReference type="PROSITE" id="PS50041"/>
    </source>
</evidence>
<dbReference type="PROSITE" id="PS00615">
    <property type="entry name" value="C_TYPE_LECTIN_1"/>
    <property type="match status" value="1"/>
</dbReference>
<dbReference type="InterPro" id="IPR016186">
    <property type="entry name" value="C-type_lectin-like/link_sf"/>
</dbReference>
<dbReference type="OrthoDB" id="6356110at2759"/>
<dbReference type="InterPro" id="IPR018378">
    <property type="entry name" value="C-type_lectin_CS"/>
</dbReference>
<feature type="non-terminal residue" evidence="4">
    <location>
        <position position="1"/>
    </location>
</feature>
<reference evidence="4 5" key="1">
    <citation type="submission" date="2016-06" db="EMBL/GenBank/DDBJ databases">
        <title>The Draft Genome Sequence and Annotation of the Desert Woodrat Neotoma lepida.</title>
        <authorList>
            <person name="Campbell M."/>
            <person name="Oakeson K.F."/>
            <person name="Yandell M."/>
            <person name="Halpert J.R."/>
            <person name="Dearing D."/>
        </authorList>
    </citation>
    <scope>NUCLEOTIDE SEQUENCE [LARGE SCALE GENOMIC DNA]</scope>
    <source>
        <strain evidence="4">417</strain>
        <tissue evidence="4">Liver</tissue>
    </source>
</reference>
<organism evidence="4 5">
    <name type="scientific">Neotoma lepida</name>
    <name type="common">Desert woodrat</name>
    <dbReference type="NCBI Taxonomy" id="56216"/>
    <lineage>
        <taxon>Eukaryota</taxon>
        <taxon>Metazoa</taxon>
        <taxon>Chordata</taxon>
        <taxon>Craniata</taxon>
        <taxon>Vertebrata</taxon>
        <taxon>Euteleostomi</taxon>
        <taxon>Mammalia</taxon>
        <taxon>Eutheria</taxon>
        <taxon>Euarchontoglires</taxon>
        <taxon>Glires</taxon>
        <taxon>Rodentia</taxon>
        <taxon>Myomorpha</taxon>
        <taxon>Muroidea</taxon>
        <taxon>Cricetidae</taxon>
        <taxon>Neotominae</taxon>
        <taxon>Neotoma</taxon>
    </lineage>
</organism>
<comment type="caution">
    <text evidence="4">The sequence shown here is derived from an EMBL/GenBank/DDBJ whole genome shotgun (WGS) entry which is preliminary data.</text>
</comment>
<dbReference type="GO" id="GO:0030246">
    <property type="term" value="F:carbohydrate binding"/>
    <property type="evidence" value="ECO:0007669"/>
    <property type="project" value="UniProtKB-KW"/>
</dbReference>
<protein>
    <recommendedName>
        <fullName evidence="3">C-type lectin domain-containing protein</fullName>
    </recommendedName>
</protein>
<feature type="domain" description="C-type lectin" evidence="3">
    <location>
        <begin position="1"/>
        <end position="103"/>
    </location>
</feature>
<dbReference type="STRING" id="56216.A0A1A6HHC4"/>
<dbReference type="Proteomes" id="UP000092124">
    <property type="component" value="Unassembled WGS sequence"/>
</dbReference>
<dbReference type="InterPro" id="IPR016187">
    <property type="entry name" value="CTDL_fold"/>
</dbReference>
<evidence type="ECO:0000256" key="1">
    <source>
        <dbReference type="ARBA" id="ARBA00022734"/>
    </source>
</evidence>
<proteinExistence type="predicted"/>
<gene>
    <name evidence="4" type="ORF">A6R68_19945</name>
</gene>
<accession>A0A1A6HHC4</accession>
<dbReference type="SUPFAM" id="SSF56436">
    <property type="entry name" value="C-type lectin-like"/>
    <property type="match status" value="2"/>
</dbReference>
<name>A0A1A6HHC4_NEOLE</name>
<feature type="non-terminal residue" evidence="4">
    <location>
        <position position="120"/>
    </location>
</feature>
<dbReference type="AlphaFoldDB" id="A0A1A6HHC4"/>
<dbReference type="PROSITE" id="PS50041">
    <property type="entry name" value="C_TYPE_LECTIN_2"/>
    <property type="match status" value="1"/>
</dbReference>
<sequence length="120" mass="14079">YEQAFLTSLVGLRPEKYFWTGLSDVQNKGTFRWTVDEQVQFTHWNADMPDPAVTADGWVIYKDYQYYFSKEKDTMDNARAFCMKHFGFWNDINCGYPNNFICQRHNNSINATVIPTTPPT</sequence>
<dbReference type="Gene3D" id="3.10.100.10">
    <property type="entry name" value="Mannose-Binding Protein A, subunit A"/>
    <property type="match status" value="1"/>
</dbReference>